<dbReference type="GO" id="GO:0035099">
    <property type="term" value="P:hemocyte migration"/>
    <property type="evidence" value="ECO:0007669"/>
    <property type="project" value="UniProtKB-ARBA"/>
</dbReference>
<dbReference type="GO" id="GO:0022412">
    <property type="term" value="P:cellular process involved in reproduction in multicellular organism"/>
    <property type="evidence" value="ECO:0007669"/>
    <property type="project" value="UniProtKB-ARBA"/>
</dbReference>
<keyword evidence="3" id="KW-1133">Transmembrane helix</keyword>
<dbReference type="PANTHER" id="PTHR24072">
    <property type="entry name" value="RHO FAMILY GTPASE"/>
    <property type="match status" value="1"/>
</dbReference>
<keyword evidence="5" id="KW-1185">Reference proteome</keyword>
<dbReference type="Pfam" id="PF00071">
    <property type="entry name" value="Ras"/>
    <property type="match status" value="1"/>
</dbReference>
<dbReference type="InterPro" id="IPR003578">
    <property type="entry name" value="Small_GTPase_Rho"/>
</dbReference>
<evidence type="ECO:0000256" key="3">
    <source>
        <dbReference type="SAM" id="Phobius"/>
    </source>
</evidence>
<evidence type="ECO:0000313" key="4">
    <source>
        <dbReference type="EMBL" id="GFG31219.1"/>
    </source>
</evidence>
<dbReference type="Gene3D" id="3.40.50.300">
    <property type="entry name" value="P-loop containing nucleotide triphosphate hydrolases"/>
    <property type="match status" value="1"/>
</dbReference>
<dbReference type="InParanoid" id="A0A6L2PFA9"/>
<dbReference type="PROSITE" id="PS51419">
    <property type="entry name" value="RAB"/>
    <property type="match status" value="1"/>
</dbReference>
<feature type="transmembrane region" description="Helical" evidence="3">
    <location>
        <begin position="157"/>
        <end position="181"/>
    </location>
</feature>
<dbReference type="OrthoDB" id="8830751at2759"/>
<gene>
    <name evidence="4" type="ORF">Cfor_07631</name>
</gene>
<dbReference type="GO" id="GO:0005525">
    <property type="term" value="F:GTP binding"/>
    <property type="evidence" value="ECO:0007669"/>
    <property type="project" value="UniProtKB-KW"/>
</dbReference>
<dbReference type="SUPFAM" id="SSF52540">
    <property type="entry name" value="P-loop containing nucleoside triphosphate hydrolases"/>
    <property type="match status" value="1"/>
</dbReference>
<name>A0A6L2PFA9_COPFO</name>
<accession>A0A6L2PFA9</accession>
<evidence type="ECO:0000313" key="5">
    <source>
        <dbReference type="Proteomes" id="UP000502823"/>
    </source>
</evidence>
<keyword evidence="2" id="KW-0342">GTP-binding</keyword>
<dbReference type="PRINTS" id="PR00449">
    <property type="entry name" value="RASTRNSFRMNG"/>
</dbReference>
<dbReference type="NCBIfam" id="TIGR00231">
    <property type="entry name" value="small_GTP"/>
    <property type="match status" value="1"/>
</dbReference>
<dbReference type="InterPro" id="IPR001806">
    <property type="entry name" value="Small_GTPase"/>
</dbReference>
<dbReference type="GO" id="GO:0003006">
    <property type="term" value="P:developmental process involved in reproduction"/>
    <property type="evidence" value="ECO:0007669"/>
    <property type="project" value="UniProtKB-ARBA"/>
</dbReference>
<keyword evidence="1" id="KW-0547">Nucleotide-binding</keyword>
<dbReference type="PROSITE" id="PS51420">
    <property type="entry name" value="RHO"/>
    <property type="match status" value="1"/>
</dbReference>
<dbReference type="GO" id="GO:0003924">
    <property type="term" value="F:GTPase activity"/>
    <property type="evidence" value="ECO:0007669"/>
    <property type="project" value="InterPro"/>
</dbReference>
<dbReference type="SMART" id="SM00175">
    <property type="entry name" value="RAB"/>
    <property type="match status" value="1"/>
</dbReference>
<dbReference type="GO" id="GO:0001667">
    <property type="term" value="P:ameboidal-type cell migration"/>
    <property type="evidence" value="ECO:0007669"/>
    <property type="project" value="UniProtKB-ARBA"/>
</dbReference>
<comment type="caution">
    <text evidence="4">The sequence shown here is derived from an EMBL/GenBank/DDBJ whole genome shotgun (WGS) entry which is preliminary data.</text>
</comment>
<evidence type="ECO:0000256" key="1">
    <source>
        <dbReference type="ARBA" id="ARBA00022741"/>
    </source>
</evidence>
<dbReference type="SMART" id="SM00173">
    <property type="entry name" value="RAS"/>
    <property type="match status" value="1"/>
</dbReference>
<dbReference type="Proteomes" id="UP000502823">
    <property type="component" value="Unassembled WGS sequence"/>
</dbReference>
<dbReference type="EMBL" id="BLKM01004375">
    <property type="protein sequence ID" value="GFG31219.1"/>
    <property type="molecule type" value="Genomic_DNA"/>
</dbReference>
<reference evidence="5" key="1">
    <citation type="submission" date="2020-01" db="EMBL/GenBank/DDBJ databases">
        <title>Draft genome sequence of the Termite Coptotermes fromosanus.</title>
        <authorList>
            <person name="Itakura S."/>
            <person name="Yosikawa Y."/>
            <person name="Umezawa K."/>
        </authorList>
    </citation>
    <scope>NUCLEOTIDE SEQUENCE [LARGE SCALE GENOMIC DNA]</scope>
</reference>
<keyword evidence="3" id="KW-0812">Transmembrane</keyword>
<dbReference type="SMART" id="SM00174">
    <property type="entry name" value="RHO"/>
    <property type="match status" value="1"/>
</dbReference>
<dbReference type="GO" id="GO:0035006">
    <property type="term" value="P:melanization defense response"/>
    <property type="evidence" value="ECO:0007669"/>
    <property type="project" value="UniProtKB-ARBA"/>
</dbReference>
<organism evidence="4 5">
    <name type="scientific">Coptotermes formosanus</name>
    <name type="common">Formosan subterranean termite</name>
    <dbReference type="NCBI Taxonomy" id="36987"/>
    <lineage>
        <taxon>Eukaryota</taxon>
        <taxon>Metazoa</taxon>
        <taxon>Ecdysozoa</taxon>
        <taxon>Arthropoda</taxon>
        <taxon>Hexapoda</taxon>
        <taxon>Insecta</taxon>
        <taxon>Pterygota</taxon>
        <taxon>Neoptera</taxon>
        <taxon>Polyneoptera</taxon>
        <taxon>Dictyoptera</taxon>
        <taxon>Blattodea</taxon>
        <taxon>Blattoidea</taxon>
        <taxon>Termitoidae</taxon>
        <taxon>Rhinotermitidae</taxon>
        <taxon>Coptotermes</taxon>
    </lineage>
</organism>
<evidence type="ECO:0000256" key="2">
    <source>
        <dbReference type="ARBA" id="ARBA00023134"/>
    </source>
</evidence>
<proteinExistence type="predicted"/>
<sequence>MEAAVGPAGQYSEGCALQKMEAAEDLEDVECKVVLVGDSRCGKTALVQRFVGDNFVEVYSPTGFEKYACTYTVGDYRIHFVVWDTSGTGAYDNVRPLAYQDAKVFLLCFRVSDPDSLDNAVSKVCVLCVLQCGECFVNCVAKSCVAYAGIKVIAARFILMTLCTACLEMIAVACLTFWHSLRAYGLPNLYS</sequence>
<dbReference type="InterPro" id="IPR005225">
    <property type="entry name" value="Small_GTP-bd"/>
</dbReference>
<dbReference type="AlphaFoldDB" id="A0A6L2PFA9"/>
<dbReference type="InterPro" id="IPR027417">
    <property type="entry name" value="P-loop_NTPase"/>
</dbReference>
<protein>
    <submittedName>
        <fullName evidence="4">Uncharacterized protein</fullName>
    </submittedName>
</protein>
<keyword evidence="3" id="KW-0472">Membrane</keyword>
<dbReference type="GO" id="GO:0007264">
    <property type="term" value="P:small GTPase-mediated signal transduction"/>
    <property type="evidence" value="ECO:0007669"/>
    <property type="project" value="InterPro"/>
</dbReference>